<organism evidence="1">
    <name type="scientific">hydrothermal vent metagenome</name>
    <dbReference type="NCBI Taxonomy" id="652676"/>
    <lineage>
        <taxon>unclassified sequences</taxon>
        <taxon>metagenomes</taxon>
        <taxon>ecological metagenomes</taxon>
    </lineage>
</organism>
<reference evidence="1" key="1">
    <citation type="submission" date="2018-06" db="EMBL/GenBank/DDBJ databases">
        <authorList>
            <person name="Zhirakovskaya E."/>
        </authorList>
    </citation>
    <scope>NUCLEOTIDE SEQUENCE</scope>
</reference>
<proteinExistence type="predicted"/>
<protein>
    <recommendedName>
        <fullName evidence="2">JmjC domain-containing protein</fullName>
    </recommendedName>
</protein>
<accession>A0A3B0SIU0</accession>
<dbReference type="AlphaFoldDB" id="A0A3B0SIU0"/>
<sequence length="314" mass="35845">MELINNWSDDNRENYGKQVMAVQHSLNETGLFTDEALAAMLDKHPSHLLDVLALPDDERFQEYKDQQITVDFTGASGKTLIEAAKAGDIWINAREVMNTHAEYIEVLEQLHDELSERTGKNLDRQKSRGGVLISSPTAKTPYHVDPTITHLWHIRGQKRAWVYPLGEEFCSDKSFEAIVLGESDEDCPFEAKYDEQAQVFDLTGGEMVSWPHRSPHRVENQSYCISMVMEFSTKQSAFINSGMLTNGLLRRRLGMNPSWEHASQMEQVIKSVAGRVLRKIGAHNSFRRIDMVKFKLDENAKGFIRPVTPYKRAF</sequence>
<dbReference type="EMBL" id="UOEE01000189">
    <property type="protein sequence ID" value="VAV94825.1"/>
    <property type="molecule type" value="Genomic_DNA"/>
</dbReference>
<gene>
    <name evidence="1" type="ORF">MNBD_ALPHA06-1479</name>
</gene>
<name>A0A3B0SIU0_9ZZZZ</name>
<dbReference type="Gene3D" id="2.60.120.650">
    <property type="entry name" value="Cupin"/>
    <property type="match status" value="1"/>
</dbReference>
<dbReference type="SUPFAM" id="SSF51197">
    <property type="entry name" value="Clavaminate synthase-like"/>
    <property type="match status" value="1"/>
</dbReference>
<evidence type="ECO:0000313" key="1">
    <source>
        <dbReference type="EMBL" id="VAV94825.1"/>
    </source>
</evidence>
<evidence type="ECO:0008006" key="2">
    <source>
        <dbReference type="Google" id="ProtNLM"/>
    </source>
</evidence>